<evidence type="ECO:0000259" key="9">
    <source>
        <dbReference type="Pfam" id="PF16916"/>
    </source>
</evidence>
<dbReference type="InterPro" id="IPR058533">
    <property type="entry name" value="Cation_efflux_TM"/>
</dbReference>
<gene>
    <name evidence="10" type="ORF">P4I72_01480</name>
</gene>
<dbReference type="EMBL" id="JARLKY010000004">
    <property type="protein sequence ID" value="MEC0225795.1"/>
    <property type="molecule type" value="Genomic_DNA"/>
</dbReference>
<comment type="caution">
    <text evidence="10">The sequence shown here is derived from an EMBL/GenBank/DDBJ whole genome shotgun (WGS) entry which is preliminary data.</text>
</comment>
<dbReference type="InterPro" id="IPR027470">
    <property type="entry name" value="Cation_efflux_CTD"/>
</dbReference>
<keyword evidence="6 7" id="KW-0472">Membrane</keyword>
<dbReference type="InterPro" id="IPR027469">
    <property type="entry name" value="Cation_efflux_TMD_sf"/>
</dbReference>
<proteinExistence type="inferred from homology"/>
<dbReference type="SUPFAM" id="SSF161111">
    <property type="entry name" value="Cation efflux protein transmembrane domain-like"/>
    <property type="match status" value="1"/>
</dbReference>
<evidence type="ECO:0000256" key="1">
    <source>
        <dbReference type="ARBA" id="ARBA00004141"/>
    </source>
</evidence>
<dbReference type="Proteomes" id="UP001338137">
    <property type="component" value="Unassembled WGS sequence"/>
</dbReference>
<dbReference type="RefSeq" id="WP_326070248.1">
    <property type="nucleotide sequence ID" value="NZ_JARLKY010000004.1"/>
</dbReference>
<dbReference type="SUPFAM" id="SSF160240">
    <property type="entry name" value="Cation efflux protein cytoplasmic domain-like"/>
    <property type="match status" value="1"/>
</dbReference>
<feature type="transmembrane region" description="Helical" evidence="7">
    <location>
        <begin position="21"/>
        <end position="38"/>
    </location>
</feature>
<sequence length="305" mass="33490">MDQQMRFDNLKLGERGAIVSIIAYICLSSIKLIIGFLADSEALKADGLNNATDIVASFAVLIGLKIAQKPADQDHPYGHWKSETIASLVASFIMMAVGLQVLVEACISMFQGRQHAPDLMSAWAGVFCAVVMYAVYRYNKHLALKINSQAVMAAAKDNISDALVSIGTVIGIIGAQFKIPWLDPLTAIIIGIIICKTAWDIFRDASHHLSDGFDEEIIESYKDTVMSIEGVEDVKEIRARNYGSNAVIDVILLIQSDLEFQEAHDIATRVENELKKLANVYEVHVHYEPFATERDSTSGNDSLGV</sequence>
<keyword evidence="3" id="KW-0813">Transport</keyword>
<evidence type="ECO:0000256" key="5">
    <source>
        <dbReference type="ARBA" id="ARBA00022989"/>
    </source>
</evidence>
<dbReference type="Gene3D" id="3.30.70.1350">
    <property type="entry name" value="Cation efflux protein, cytoplasmic domain"/>
    <property type="match status" value="1"/>
</dbReference>
<dbReference type="NCBIfam" id="TIGR01297">
    <property type="entry name" value="CDF"/>
    <property type="match status" value="1"/>
</dbReference>
<evidence type="ECO:0000313" key="10">
    <source>
        <dbReference type="EMBL" id="MEC0225795.1"/>
    </source>
</evidence>
<dbReference type="InterPro" id="IPR050291">
    <property type="entry name" value="CDF_Transporter"/>
</dbReference>
<organism evidence="10 11">
    <name type="scientific">Paenibacillus alba</name>
    <dbReference type="NCBI Taxonomy" id="1197127"/>
    <lineage>
        <taxon>Bacteria</taxon>
        <taxon>Bacillati</taxon>
        <taxon>Bacillota</taxon>
        <taxon>Bacilli</taxon>
        <taxon>Bacillales</taxon>
        <taxon>Paenibacillaceae</taxon>
        <taxon>Paenibacillus</taxon>
    </lineage>
</organism>
<dbReference type="Pfam" id="PF16916">
    <property type="entry name" value="ZT_dimer"/>
    <property type="match status" value="1"/>
</dbReference>
<feature type="domain" description="Cation efflux protein cytoplasmic" evidence="9">
    <location>
        <begin position="214"/>
        <end position="289"/>
    </location>
</feature>
<evidence type="ECO:0000256" key="7">
    <source>
        <dbReference type="SAM" id="Phobius"/>
    </source>
</evidence>
<accession>A0ABU6FVM8</accession>
<evidence type="ECO:0000313" key="11">
    <source>
        <dbReference type="Proteomes" id="UP001338137"/>
    </source>
</evidence>
<comment type="similarity">
    <text evidence="2">Belongs to the cation diffusion facilitator (CDF) transporter (TC 2.A.4) family.</text>
</comment>
<feature type="transmembrane region" description="Helical" evidence="7">
    <location>
        <begin position="88"/>
        <end position="110"/>
    </location>
</feature>
<evidence type="ECO:0000256" key="3">
    <source>
        <dbReference type="ARBA" id="ARBA00022448"/>
    </source>
</evidence>
<keyword evidence="4 7" id="KW-0812">Transmembrane</keyword>
<dbReference type="PANTHER" id="PTHR43840:SF50">
    <property type="entry name" value="MANGANESE EFFLUX SYSTEM PROTEIN MNES"/>
    <property type="match status" value="1"/>
</dbReference>
<evidence type="ECO:0000256" key="4">
    <source>
        <dbReference type="ARBA" id="ARBA00022692"/>
    </source>
</evidence>
<dbReference type="InterPro" id="IPR036837">
    <property type="entry name" value="Cation_efflux_CTD_sf"/>
</dbReference>
<reference evidence="10 11" key="1">
    <citation type="submission" date="2023-03" db="EMBL/GenBank/DDBJ databases">
        <title>Bacillus Genome Sequencing.</title>
        <authorList>
            <person name="Dunlap C."/>
        </authorList>
    </citation>
    <scope>NUCLEOTIDE SEQUENCE [LARGE SCALE GENOMIC DNA]</scope>
    <source>
        <strain evidence="10 11">BD-533</strain>
    </source>
</reference>
<keyword evidence="5 7" id="KW-1133">Transmembrane helix</keyword>
<dbReference type="InterPro" id="IPR002524">
    <property type="entry name" value="Cation_efflux"/>
</dbReference>
<evidence type="ECO:0000256" key="2">
    <source>
        <dbReference type="ARBA" id="ARBA00008114"/>
    </source>
</evidence>
<evidence type="ECO:0000256" key="6">
    <source>
        <dbReference type="ARBA" id="ARBA00023136"/>
    </source>
</evidence>
<comment type="subcellular location">
    <subcellularLocation>
        <location evidence="1">Membrane</location>
        <topology evidence="1">Multi-pass membrane protein</topology>
    </subcellularLocation>
</comment>
<dbReference type="Pfam" id="PF01545">
    <property type="entry name" value="Cation_efflux"/>
    <property type="match status" value="1"/>
</dbReference>
<protein>
    <submittedName>
        <fullName evidence="10">Cation diffusion facilitator family transporter</fullName>
    </submittedName>
</protein>
<feature type="domain" description="Cation efflux protein transmembrane" evidence="8">
    <location>
        <begin position="18"/>
        <end position="208"/>
    </location>
</feature>
<evidence type="ECO:0000259" key="8">
    <source>
        <dbReference type="Pfam" id="PF01545"/>
    </source>
</evidence>
<dbReference type="Gene3D" id="1.20.1510.10">
    <property type="entry name" value="Cation efflux protein transmembrane domain"/>
    <property type="match status" value="1"/>
</dbReference>
<name>A0ABU6FVM8_9BACL</name>
<dbReference type="PANTHER" id="PTHR43840">
    <property type="entry name" value="MITOCHONDRIAL METAL TRANSPORTER 1-RELATED"/>
    <property type="match status" value="1"/>
</dbReference>
<feature type="transmembrane region" description="Helical" evidence="7">
    <location>
        <begin position="122"/>
        <end position="138"/>
    </location>
</feature>
<keyword evidence="11" id="KW-1185">Reference proteome</keyword>